<feature type="transmembrane region" description="Helical" evidence="7">
    <location>
        <begin position="57"/>
        <end position="75"/>
    </location>
</feature>
<feature type="transmembrane region" description="Helical" evidence="7">
    <location>
        <begin position="145"/>
        <end position="165"/>
    </location>
</feature>
<feature type="transmembrane region" description="Helical" evidence="7">
    <location>
        <begin position="256"/>
        <end position="279"/>
    </location>
</feature>
<keyword evidence="6 7" id="KW-0472">Membrane</keyword>
<evidence type="ECO:0000256" key="4">
    <source>
        <dbReference type="ARBA" id="ARBA00022692"/>
    </source>
</evidence>
<protein>
    <recommendedName>
        <fullName evidence="7">Probable purine permease</fullName>
    </recommendedName>
</protein>
<dbReference type="GO" id="GO:0015211">
    <property type="term" value="F:purine nucleoside transmembrane transporter activity"/>
    <property type="evidence" value="ECO:0007669"/>
    <property type="project" value="UniProtKB-UniRule"/>
</dbReference>
<keyword evidence="5 7" id="KW-1133">Transmembrane helix</keyword>
<dbReference type="Pfam" id="PF16913">
    <property type="entry name" value="PUNUT"/>
    <property type="match status" value="1"/>
</dbReference>
<gene>
    <name evidence="8" type="ORF">C2S53_017564</name>
</gene>
<evidence type="ECO:0000313" key="8">
    <source>
        <dbReference type="EMBL" id="KAH6825592.1"/>
    </source>
</evidence>
<dbReference type="EMBL" id="SDAM02000175">
    <property type="protein sequence ID" value="KAH6825592.1"/>
    <property type="molecule type" value="Genomic_DNA"/>
</dbReference>
<keyword evidence="3 7" id="KW-0813">Transport</keyword>
<evidence type="ECO:0000256" key="7">
    <source>
        <dbReference type="RuleBase" id="RU368015"/>
    </source>
</evidence>
<evidence type="ECO:0000256" key="3">
    <source>
        <dbReference type="ARBA" id="ARBA00022448"/>
    </source>
</evidence>
<feature type="transmembrane region" description="Helical" evidence="7">
    <location>
        <begin position="23"/>
        <end position="45"/>
    </location>
</feature>
<comment type="subcellular location">
    <subcellularLocation>
        <location evidence="1 7">Membrane</location>
        <topology evidence="1 7">Multi-pass membrane protein</topology>
    </subcellularLocation>
</comment>
<feature type="transmembrane region" description="Helical" evidence="7">
    <location>
        <begin position="284"/>
        <end position="305"/>
    </location>
</feature>
<comment type="caution">
    <text evidence="8">The sequence shown here is derived from an EMBL/GenBank/DDBJ whole genome shotgun (WGS) entry which is preliminary data.</text>
</comment>
<accession>A0AAD4J1Y8</accession>
<dbReference type="PANTHER" id="PTHR31376">
    <property type="entry name" value="OS09G0467300 PROTEIN-RELATED"/>
    <property type="match status" value="1"/>
</dbReference>
<dbReference type="AlphaFoldDB" id="A0AAD4J1Y8"/>
<dbReference type="InterPro" id="IPR037185">
    <property type="entry name" value="EmrE-like"/>
</dbReference>
<feature type="transmembrane region" description="Helical" evidence="7">
    <location>
        <begin position="116"/>
        <end position="138"/>
    </location>
</feature>
<dbReference type="Proteomes" id="UP001190926">
    <property type="component" value="Unassembled WGS sequence"/>
</dbReference>
<evidence type="ECO:0000256" key="6">
    <source>
        <dbReference type="ARBA" id="ARBA00023136"/>
    </source>
</evidence>
<dbReference type="GO" id="GO:0016020">
    <property type="term" value="C:membrane"/>
    <property type="evidence" value="ECO:0007669"/>
    <property type="project" value="UniProtKB-SubCell"/>
</dbReference>
<feature type="transmembrane region" description="Helical" evidence="7">
    <location>
        <begin position="214"/>
        <end position="236"/>
    </location>
</feature>
<evidence type="ECO:0000313" key="9">
    <source>
        <dbReference type="Proteomes" id="UP001190926"/>
    </source>
</evidence>
<dbReference type="GO" id="GO:0005345">
    <property type="term" value="F:purine nucleobase transmembrane transporter activity"/>
    <property type="evidence" value="ECO:0007669"/>
    <property type="project" value="UniProtKB-UniRule"/>
</dbReference>
<dbReference type="PANTHER" id="PTHR31376:SF17">
    <property type="entry name" value="PURINE PERMEASE 21-RELATED"/>
    <property type="match status" value="1"/>
</dbReference>
<keyword evidence="9" id="KW-1185">Reference proteome</keyword>
<evidence type="ECO:0000256" key="2">
    <source>
        <dbReference type="ARBA" id="ARBA00006213"/>
    </source>
</evidence>
<proteinExistence type="inferred from homology"/>
<feature type="transmembrane region" description="Helical" evidence="7">
    <location>
        <begin position="177"/>
        <end position="202"/>
    </location>
</feature>
<feature type="transmembrane region" description="Helical" evidence="7">
    <location>
        <begin position="311"/>
        <end position="329"/>
    </location>
</feature>
<dbReference type="InterPro" id="IPR030182">
    <property type="entry name" value="PUP_plant"/>
</dbReference>
<evidence type="ECO:0000256" key="5">
    <source>
        <dbReference type="ARBA" id="ARBA00022989"/>
    </source>
</evidence>
<reference evidence="8 9" key="1">
    <citation type="journal article" date="2021" name="Nat. Commun.">
        <title>Incipient diploidization of the medicinal plant Perilla within 10,000 years.</title>
        <authorList>
            <person name="Zhang Y."/>
            <person name="Shen Q."/>
            <person name="Leng L."/>
            <person name="Zhang D."/>
            <person name="Chen S."/>
            <person name="Shi Y."/>
            <person name="Ning Z."/>
            <person name="Chen S."/>
        </authorList>
    </citation>
    <scope>NUCLEOTIDE SEQUENCE [LARGE SCALE GENOMIC DNA]</scope>
    <source>
        <strain evidence="9">cv. PC099</strain>
    </source>
</reference>
<dbReference type="SUPFAM" id="SSF103481">
    <property type="entry name" value="Multidrug resistance efflux transporter EmrE"/>
    <property type="match status" value="1"/>
</dbReference>
<organism evidence="8 9">
    <name type="scientific">Perilla frutescens var. hirtella</name>
    <name type="common">Perilla citriodora</name>
    <name type="synonym">Perilla setoyensis</name>
    <dbReference type="NCBI Taxonomy" id="608512"/>
    <lineage>
        <taxon>Eukaryota</taxon>
        <taxon>Viridiplantae</taxon>
        <taxon>Streptophyta</taxon>
        <taxon>Embryophyta</taxon>
        <taxon>Tracheophyta</taxon>
        <taxon>Spermatophyta</taxon>
        <taxon>Magnoliopsida</taxon>
        <taxon>eudicotyledons</taxon>
        <taxon>Gunneridae</taxon>
        <taxon>Pentapetalae</taxon>
        <taxon>asterids</taxon>
        <taxon>lamiids</taxon>
        <taxon>Lamiales</taxon>
        <taxon>Lamiaceae</taxon>
        <taxon>Nepetoideae</taxon>
        <taxon>Elsholtzieae</taxon>
        <taxon>Perilla</taxon>
    </lineage>
</organism>
<name>A0AAD4J1Y8_PERFH</name>
<sequence length="362" mass="40005">MESEVKNSTENAESSSKRSRLKWWLQLSLYGFFIVAGQSVATLLGRLYFNNGGKSKWIATLVQVVGFPVLLPFQWPSNNITNPSSMINLASVYLVLGILVAGDCMLYSIGLQYLPVTTYSLTCATQLGFISLFSYFINRQKFTPYIVNSLVLLTISSVLLVFQSGSGDSNKMSRRKYVIGFICTLGASAGAALLLSLTQLAFQKIIKRENIRAVIDMVVYQCLVASVVVVIGIFASGDWKKVRGEMEVYRSGKLSYIMNLVWTSVSWQVFVVGVVGLVFKVSSLFSNLIITLGLPVAPILAVVFLHDRLTGLKAVALLLAMWGSFSYIYQHYLDDLKIKEKQTMITSNDGDAKVTRIVNQSG</sequence>
<evidence type="ECO:0000256" key="1">
    <source>
        <dbReference type="ARBA" id="ARBA00004141"/>
    </source>
</evidence>
<comment type="similarity">
    <text evidence="2 7">Belongs to the purine permeases (TC 2.A.7.14) family.</text>
</comment>
<feature type="transmembrane region" description="Helical" evidence="7">
    <location>
        <begin position="87"/>
        <end position="110"/>
    </location>
</feature>
<keyword evidence="4 7" id="KW-0812">Transmembrane</keyword>